<protein>
    <submittedName>
        <fullName evidence="2">Uncharacterized protein</fullName>
    </submittedName>
</protein>
<organism evidence="2 3">
    <name type="scientific">Pleurodeles waltl</name>
    <name type="common">Iberian ribbed newt</name>
    <dbReference type="NCBI Taxonomy" id="8319"/>
    <lineage>
        <taxon>Eukaryota</taxon>
        <taxon>Metazoa</taxon>
        <taxon>Chordata</taxon>
        <taxon>Craniata</taxon>
        <taxon>Vertebrata</taxon>
        <taxon>Euteleostomi</taxon>
        <taxon>Amphibia</taxon>
        <taxon>Batrachia</taxon>
        <taxon>Caudata</taxon>
        <taxon>Salamandroidea</taxon>
        <taxon>Salamandridae</taxon>
        <taxon>Pleurodelinae</taxon>
        <taxon>Pleurodeles</taxon>
    </lineage>
</organism>
<feature type="region of interest" description="Disordered" evidence="1">
    <location>
        <begin position="1"/>
        <end position="33"/>
    </location>
</feature>
<feature type="compositionally biased region" description="Basic and acidic residues" evidence="1">
    <location>
        <begin position="9"/>
        <end position="31"/>
    </location>
</feature>
<name>A0AAV7R062_PLEWA</name>
<reference evidence="2" key="1">
    <citation type="journal article" date="2022" name="bioRxiv">
        <title>Sequencing and chromosome-scale assembly of the giantPleurodeles waltlgenome.</title>
        <authorList>
            <person name="Brown T."/>
            <person name="Elewa A."/>
            <person name="Iarovenko S."/>
            <person name="Subramanian E."/>
            <person name="Araus A.J."/>
            <person name="Petzold A."/>
            <person name="Susuki M."/>
            <person name="Suzuki K.-i.T."/>
            <person name="Hayashi T."/>
            <person name="Toyoda A."/>
            <person name="Oliveira C."/>
            <person name="Osipova E."/>
            <person name="Leigh N.D."/>
            <person name="Simon A."/>
            <person name="Yun M.H."/>
        </authorList>
    </citation>
    <scope>NUCLEOTIDE SEQUENCE</scope>
    <source>
        <strain evidence="2">20211129_DDA</strain>
        <tissue evidence="2">Liver</tissue>
    </source>
</reference>
<evidence type="ECO:0000313" key="2">
    <source>
        <dbReference type="EMBL" id="KAJ1144020.1"/>
    </source>
</evidence>
<accession>A0AAV7R062</accession>
<sequence>MTAAVLLPGRKDPRMSTEDLPRSPGNKEHANEVPVDPILWLDNQSQEVLPTSNTEVEVDSLIDFAATKEALDSVFRESADSETKQRGLQKHSHEEAERKPKVISHYCWLRLIDTHLH</sequence>
<evidence type="ECO:0000256" key="1">
    <source>
        <dbReference type="SAM" id="MobiDB-lite"/>
    </source>
</evidence>
<keyword evidence="3" id="KW-1185">Reference proteome</keyword>
<proteinExistence type="predicted"/>
<comment type="caution">
    <text evidence="2">The sequence shown here is derived from an EMBL/GenBank/DDBJ whole genome shotgun (WGS) entry which is preliminary data.</text>
</comment>
<dbReference type="EMBL" id="JANPWB010000010">
    <property type="protein sequence ID" value="KAJ1144020.1"/>
    <property type="molecule type" value="Genomic_DNA"/>
</dbReference>
<evidence type="ECO:0000313" key="3">
    <source>
        <dbReference type="Proteomes" id="UP001066276"/>
    </source>
</evidence>
<dbReference type="AlphaFoldDB" id="A0AAV7R062"/>
<dbReference type="Proteomes" id="UP001066276">
    <property type="component" value="Chromosome 6"/>
</dbReference>
<gene>
    <name evidence="2" type="ORF">NDU88_010322</name>
</gene>
<feature type="region of interest" description="Disordered" evidence="1">
    <location>
        <begin position="76"/>
        <end position="97"/>
    </location>
</feature>